<evidence type="ECO:0000256" key="7">
    <source>
        <dbReference type="HAMAP-Rule" id="MF_01374"/>
    </source>
</evidence>
<dbReference type="PANTHER" id="PTHR43705">
    <property type="entry name" value="HYDROXYACYLGLUTATHIONE HYDROLASE"/>
    <property type="match status" value="1"/>
</dbReference>
<dbReference type="PANTHER" id="PTHR43705:SF1">
    <property type="entry name" value="HYDROXYACYLGLUTATHIONE HYDROLASE GLOB"/>
    <property type="match status" value="1"/>
</dbReference>
<comment type="similarity">
    <text evidence="3 7">Belongs to the metallo-beta-lactamase superfamily. Glyoxalase II family.</text>
</comment>
<evidence type="ECO:0000256" key="1">
    <source>
        <dbReference type="ARBA" id="ARBA00001623"/>
    </source>
</evidence>
<feature type="binding site" evidence="7">
    <location>
        <position position="79"/>
    </location>
    <ligand>
        <name>Zn(2+)</name>
        <dbReference type="ChEBI" id="CHEBI:29105"/>
        <label>1</label>
    </ligand>
</feature>
<organism evidence="9 10">
    <name type="scientific">Rhizorhabdus wittichii (strain DSM 6014 / CCUG 31198 / JCM 15750 / NBRC 105917 / EY 4224 / RW1)</name>
    <name type="common">Sphingomonas wittichii</name>
    <dbReference type="NCBI Taxonomy" id="392499"/>
    <lineage>
        <taxon>Bacteria</taxon>
        <taxon>Pseudomonadati</taxon>
        <taxon>Pseudomonadota</taxon>
        <taxon>Alphaproteobacteria</taxon>
        <taxon>Sphingomonadales</taxon>
        <taxon>Sphingomonadaceae</taxon>
        <taxon>Rhizorhabdus</taxon>
    </lineage>
</organism>
<feature type="domain" description="Metallo-beta-lactamase" evidence="8">
    <location>
        <begin position="34"/>
        <end position="192"/>
    </location>
</feature>
<dbReference type="CDD" id="cd07723">
    <property type="entry name" value="hydroxyacylglutathione_hydrolase_MBL-fold"/>
    <property type="match status" value="1"/>
</dbReference>
<dbReference type="InterPro" id="IPR001279">
    <property type="entry name" value="Metallo-B-lactamas"/>
</dbReference>
<gene>
    <name evidence="7" type="primary">gloB</name>
    <name evidence="9" type="ordered locus">Swit_1986</name>
</gene>
<dbReference type="InterPro" id="IPR050110">
    <property type="entry name" value="Glyoxalase_II_hydrolase"/>
</dbReference>
<name>A0A9J9LES6_RHIWR</name>
<evidence type="ECO:0000313" key="10">
    <source>
        <dbReference type="Proteomes" id="UP000001989"/>
    </source>
</evidence>
<dbReference type="Proteomes" id="UP000001989">
    <property type="component" value="Chromosome"/>
</dbReference>
<feature type="binding site" evidence="7">
    <location>
        <position position="82"/>
    </location>
    <ligand>
        <name>Zn(2+)</name>
        <dbReference type="ChEBI" id="CHEBI:29105"/>
        <label>2</label>
    </ligand>
</feature>
<dbReference type="EC" id="3.1.2.6" evidence="7"/>
<dbReference type="AlphaFoldDB" id="A0A9J9LES6"/>
<accession>A0A9J9LES6</accession>
<dbReference type="InterPro" id="IPR036866">
    <property type="entry name" value="RibonucZ/Hydroxyglut_hydro"/>
</dbReference>
<dbReference type="GO" id="GO:0046872">
    <property type="term" value="F:metal ion binding"/>
    <property type="evidence" value="ECO:0007669"/>
    <property type="project" value="UniProtKB-KW"/>
</dbReference>
<dbReference type="GO" id="GO:0004416">
    <property type="term" value="F:hydroxyacylglutathione hydrolase activity"/>
    <property type="evidence" value="ECO:0007669"/>
    <property type="project" value="UniProtKB-UniRule"/>
</dbReference>
<dbReference type="InterPro" id="IPR017782">
    <property type="entry name" value="Hydroxyacylglutathione_Hdrlase"/>
</dbReference>
<dbReference type="EMBL" id="CP000699">
    <property type="protein sequence ID" value="ABQ68346.1"/>
    <property type="molecule type" value="Genomic_DNA"/>
</dbReference>
<evidence type="ECO:0000256" key="3">
    <source>
        <dbReference type="ARBA" id="ARBA00006759"/>
    </source>
</evidence>
<comment type="subunit">
    <text evidence="7">Monomer.</text>
</comment>
<dbReference type="PIRSF" id="PIRSF005457">
    <property type="entry name" value="Glx"/>
    <property type="match status" value="1"/>
</dbReference>
<keyword evidence="10" id="KW-1185">Reference proteome</keyword>
<feature type="binding site" evidence="7">
    <location>
        <position position="192"/>
    </location>
    <ligand>
        <name>Zn(2+)</name>
        <dbReference type="ChEBI" id="CHEBI:29105"/>
        <label>2</label>
    </ligand>
</feature>
<dbReference type="InterPro" id="IPR035680">
    <property type="entry name" value="Clx_II_MBL"/>
</dbReference>
<dbReference type="HAMAP" id="MF_01374">
    <property type="entry name" value="Glyoxalase_2"/>
    <property type="match status" value="1"/>
</dbReference>
<comment type="function">
    <text evidence="7">Thiolesterase that catalyzes the hydrolysis of S-D-lactoyl-glutathione to form glutathione and D-lactic acid.</text>
</comment>
<keyword evidence="4 7" id="KW-0479">Metal-binding</keyword>
<dbReference type="NCBIfam" id="TIGR03413">
    <property type="entry name" value="GSH_gloB"/>
    <property type="match status" value="1"/>
</dbReference>
<dbReference type="Pfam" id="PF00753">
    <property type="entry name" value="Lactamase_B"/>
    <property type="match status" value="1"/>
</dbReference>
<protein>
    <recommendedName>
        <fullName evidence="7">Hydroxyacylglutathione hydrolase</fullName>
        <ecNumber evidence="7">3.1.2.6</ecNumber>
    </recommendedName>
    <alternativeName>
        <fullName evidence="7">Glyoxalase II</fullName>
        <shortName evidence="7">Glx II</shortName>
    </alternativeName>
</protein>
<evidence type="ECO:0000256" key="2">
    <source>
        <dbReference type="ARBA" id="ARBA00004963"/>
    </source>
</evidence>
<feature type="binding site" evidence="7">
    <location>
        <position position="81"/>
    </location>
    <ligand>
        <name>Zn(2+)</name>
        <dbReference type="ChEBI" id="CHEBI:29105"/>
        <label>2</label>
    </ligand>
</feature>
<comment type="catalytic activity">
    <reaction evidence="1 7">
        <text>an S-(2-hydroxyacyl)glutathione + H2O = a 2-hydroxy carboxylate + glutathione + H(+)</text>
        <dbReference type="Rhea" id="RHEA:21864"/>
        <dbReference type="ChEBI" id="CHEBI:15377"/>
        <dbReference type="ChEBI" id="CHEBI:15378"/>
        <dbReference type="ChEBI" id="CHEBI:57925"/>
        <dbReference type="ChEBI" id="CHEBI:58896"/>
        <dbReference type="ChEBI" id="CHEBI:71261"/>
        <dbReference type="EC" id="3.1.2.6"/>
    </reaction>
</comment>
<sequence>MRRSGNFCGACREDIERNRQMPGLEIHQFPCLDDNYAYLVHVEGSDVTAAIDTPDADAIIAELDKRGWTLTHILNTHWHPDHAGGNAALKQRYGALVIAPADPEGRIADIDRTVRDSDRLDLGGAEVKVLGVPGHTTDHVAFWFPETGAAFVGDTLFALGCGRLFEGTPEQMWESLGKLTALPADTMVYCAHEYTASNARFAVTIEPGNAELVERVDHIRRLREADTPTVPTTIGLELRTNPFLRTRSAEIRDRLEMPEDEDVAVFAEVRARKDSFKG</sequence>
<feature type="binding site" evidence="7">
    <location>
        <position position="154"/>
    </location>
    <ligand>
        <name>Zn(2+)</name>
        <dbReference type="ChEBI" id="CHEBI:29105"/>
        <label>2</label>
    </ligand>
</feature>
<dbReference type="Pfam" id="PF16123">
    <property type="entry name" value="HAGH_C"/>
    <property type="match status" value="1"/>
</dbReference>
<dbReference type="InterPro" id="IPR032282">
    <property type="entry name" value="HAGH_C"/>
</dbReference>
<evidence type="ECO:0000256" key="5">
    <source>
        <dbReference type="ARBA" id="ARBA00022801"/>
    </source>
</evidence>
<evidence type="ECO:0000256" key="6">
    <source>
        <dbReference type="ARBA" id="ARBA00022833"/>
    </source>
</evidence>
<evidence type="ECO:0000256" key="4">
    <source>
        <dbReference type="ARBA" id="ARBA00022723"/>
    </source>
</evidence>
<dbReference type="SUPFAM" id="SSF56281">
    <property type="entry name" value="Metallo-hydrolase/oxidoreductase"/>
    <property type="match status" value="1"/>
</dbReference>
<dbReference type="SMART" id="SM00849">
    <property type="entry name" value="Lactamase_B"/>
    <property type="match status" value="1"/>
</dbReference>
<feature type="binding site" evidence="7">
    <location>
        <position position="135"/>
    </location>
    <ligand>
        <name>Zn(2+)</name>
        <dbReference type="ChEBI" id="CHEBI:29105"/>
        <label>1</label>
    </ligand>
</feature>
<comment type="cofactor">
    <cofactor evidence="7">
        <name>Zn(2+)</name>
        <dbReference type="ChEBI" id="CHEBI:29105"/>
    </cofactor>
    <text evidence="7">Binds 2 Zn(2+) ions per subunit.</text>
</comment>
<dbReference type="KEGG" id="swi:Swit_1986"/>
<comment type="pathway">
    <text evidence="2 7">Secondary metabolite metabolism; methylglyoxal degradation; (R)-lactate from methylglyoxal: step 2/2.</text>
</comment>
<proteinExistence type="inferred from homology"/>
<keyword evidence="5 7" id="KW-0378">Hydrolase</keyword>
<feature type="binding site" evidence="7">
    <location>
        <position position="77"/>
    </location>
    <ligand>
        <name>Zn(2+)</name>
        <dbReference type="ChEBI" id="CHEBI:29105"/>
        <label>1</label>
    </ligand>
</feature>
<dbReference type="Gene3D" id="3.60.15.10">
    <property type="entry name" value="Ribonuclease Z/Hydroxyacylglutathione hydrolase-like"/>
    <property type="match status" value="1"/>
</dbReference>
<feature type="binding site" evidence="7">
    <location>
        <position position="154"/>
    </location>
    <ligand>
        <name>Zn(2+)</name>
        <dbReference type="ChEBI" id="CHEBI:29105"/>
        <label>1</label>
    </ligand>
</feature>
<dbReference type="GO" id="GO:0019243">
    <property type="term" value="P:methylglyoxal catabolic process to D-lactate via S-lactoyl-glutathione"/>
    <property type="evidence" value="ECO:0007669"/>
    <property type="project" value="UniProtKB-UniRule"/>
</dbReference>
<keyword evidence="6 7" id="KW-0862">Zinc</keyword>
<reference evidence="9 10" key="1">
    <citation type="journal article" date="2010" name="J. Bacteriol.">
        <title>Genome sequence of the dioxin-mineralizing bacterium Sphingomonas wittichii RW1.</title>
        <authorList>
            <person name="Miller T.R."/>
            <person name="Delcher A.L."/>
            <person name="Salzberg S.L."/>
            <person name="Saunders E."/>
            <person name="Detter J.C."/>
            <person name="Halden R.U."/>
        </authorList>
    </citation>
    <scope>NUCLEOTIDE SEQUENCE [LARGE SCALE GENOMIC DNA]</scope>
    <source>
        <strain evidence="10">DSM 6014 / CCUG 31198 / JCM 15750 / NBRC 105917 / EY 4224 / RW1</strain>
    </source>
</reference>
<evidence type="ECO:0000259" key="8">
    <source>
        <dbReference type="SMART" id="SM00849"/>
    </source>
</evidence>
<evidence type="ECO:0000313" key="9">
    <source>
        <dbReference type="EMBL" id="ABQ68346.1"/>
    </source>
</evidence>